<dbReference type="AlphaFoldDB" id="A0AAV6FXI3"/>
<evidence type="ECO:0000313" key="1">
    <source>
        <dbReference type="EMBL" id="KAG5265895.1"/>
    </source>
</evidence>
<accession>A0AAV6FXI3</accession>
<dbReference type="Proteomes" id="UP000823561">
    <property type="component" value="Chromosome 19"/>
</dbReference>
<organism evidence="1 2">
    <name type="scientific">Alosa alosa</name>
    <name type="common">allis shad</name>
    <dbReference type="NCBI Taxonomy" id="278164"/>
    <lineage>
        <taxon>Eukaryota</taxon>
        <taxon>Metazoa</taxon>
        <taxon>Chordata</taxon>
        <taxon>Craniata</taxon>
        <taxon>Vertebrata</taxon>
        <taxon>Euteleostomi</taxon>
        <taxon>Actinopterygii</taxon>
        <taxon>Neopterygii</taxon>
        <taxon>Teleostei</taxon>
        <taxon>Clupei</taxon>
        <taxon>Clupeiformes</taxon>
        <taxon>Clupeoidei</taxon>
        <taxon>Clupeidae</taxon>
        <taxon>Alosa</taxon>
    </lineage>
</organism>
<name>A0AAV6FXI3_9TELE</name>
<gene>
    <name evidence="1" type="ORF">AALO_G00247510</name>
</gene>
<evidence type="ECO:0000313" key="2">
    <source>
        <dbReference type="Proteomes" id="UP000823561"/>
    </source>
</evidence>
<proteinExistence type="predicted"/>
<comment type="caution">
    <text evidence="1">The sequence shown here is derived from an EMBL/GenBank/DDBJ whole genome shotgun (WGS) entry which is preliminary data.</text>
</comment>
<dbReference type="EMBL" id="JADWDJ010000019">
    <property type="protein sequence ID" value="KAG5265895.1"/>
    <property type="molecule type" value="Genomic_DNA"/>
</dbReference>
<reference evidence="1" key="1">
    <citation type="submission" date="2020-10" db="EMBL/GenBank/DDBJ databases">
        <title>Chromosome-scale genome assembly of the Allis shad, Alosa alosa.</title>
        <authorList>
            <person name="Margot Z."/>
            <person name="Christophe K."/>
            <person name="Cabau C."/>
            <person name="Louis A."/>
            <person name="Berthelot C."/>
            <person name="Parey E."/>
            <person name="Roest Crollius H."/>
            <person name="Montfort J."/>
            <person name="Robinson-Rechavi M."/>
            <person name="Bucao C."/>
            <person name="Bouchez O."/>
            <person name="Gislard M."/>
            <person name="Lluch J."/>
            <person name="Milhes M."/>
            <person name="Lampietro C."/>
            <person name="Lopez Roques C."/>
            <person name="Donnadieu C."/>
            <person name="Braasch I."/>
            <person name="Desvignes T."/>
            <person name="Postlethwait J."/>
            <person name="Bobe J."/>
            <person name="Guiguen Y."/>
        </authorList>
    </citation>
    <scope>NUCLEOTIDE SEQUENCE</scope>
    <source>
        <strain evidence="1">M-15738</strain>
        <tissue evidence="1">Blood</tissue>
    </source>
</reference>
<sequence length="87" mass="9320">MATPSLKILAADKRLGRTCSFHTMSLQFVTVTGPWHRPGLPASTPETGTGMGPVIYSPDTQSNMGGHAHWVSPVPAHAFPVSRPPMR</sequence>
<protein>
    <submittedName>
        <fullName evidence="1">Uncharacterized protein</fullName>
    </submittedName>
</protein>
<keyword evidence="2" id="KW-1185">Reference proteome</keyword>